<sequence>MSCALRTIPRLPARAGPTGGLCKCARPTDYTKSIASSVSSDPWRRSFASNTSLLRPRLGSSSNSHSMVFGASLSSAASTRGFGWSSWRSTAQVQETGSGANSAGEASNLRASSAPSDGDTLTAAPAFDSPSNVLGEGSLQTAAADAASSISSQTVFGTLGESLDRSLQPVNDFHAAHDALG</sequence>
<dbReference type="AlphaFoldDB" id="A0A0P1BGN0"/>
<dbReference type="Proteomes" id="UP000054845">
    <property type="component" value="Unassembled WGS sequence"/>
</dbReference>
<evidence type="ECO:0000313" key="2">
    <source>
        <dbReference type="EMBL" id="CEH14639.1"/>
    </source>
</evidence>
<evidence type="ECO:0000256" key="1">
    <source>
        <dbReference type="SAM" id="MobiDB-lite"/>
    </source>
</evidence>
<keyword evidence="3" id="KW-1185">Reference proteome</keyword>
<feature type="region of interest" description="Disordered" evidence="1">
    <location>
        <begin position="93"/>
        <end position="129"/>
    </location>
</feature>
<organism evidence="2 3">
    <name type="scientific">Ceraceosorus bombacis</name>
    <dbReference type="NCBI Taxonomy" id="401625"/>
    <lineage>
        <taxon>Eukaryota</taxon>
        <taxon>Fungi</taxon>
        <taxon>Dikarya</taxon>
        <taxon>Basidiomycota</taxon>
        <taxon>Ustilaginomycotina</taxon>
        <taxon>Exobasidiomycetes</taxon>
        <taxon>Ceraceosorales</taxon>
        <taxon>Ceraceosoraceae</taxon>
        <taxon>Ceraceosorus</taxon>
    </lineage>
</organism>
<protein>
    <submittedName>
        <fullName evidence="2">Uncharacterized protein</fullName>
    </submittedName>
</protein>
<evidence type="ECO:0000313" key="3">
    <source>
        <dbReference type="Proteomes" id="UP000054845"/>
    </source>
</evidence>
<proteinExistence type="predicted"/>
<name>A0A0P1BGN0_9BASI</name>
<feature type="compositionally biased region" description="Polar residues" evidence="1">
    <location>
        <begin position="93"/>
        <end position="115"/>
    </location>
</feature>
<dbReference type="EMBL" id="CCYA01000247">
    <property type="protein sequence ID" value="CEH14639.1"/>
    <property type="molecule type" value="Genomic_DNA"/>
</dbReference>
<accession>A0A0P1BGN0</accession>
<reference evidence="2 3" key="1">
    <citation type="submission" date="2014-09" db="EMBL/GenBank/DDBJ databases">
        <authorList>
            <person name="Magalhaes I.L.F."/>
            <person name="Oliveira U."/>
            <person name="Santos F.R."/>
            <person name="Vidigal T.H.D.A."/>
            <person name="Brescovit A.D."/>
            <person name="Santos A.J."/>
        </authorList>
    </citation>
    <scope>NUCLEOTIDE SEQUENCE [LARGE SCALE GENOMIC DNA]</scope>
</reference>